<dbReference type="PROSITE" id="PS50930">
    <property type="entry name" value="HTH_LYTTR"/>
    <property type="match status" value="1"/>
</dbReference>
<dbReference type="InterPro" id="IPR007492">
    <property type="entry name" value="LytTR_DNA-bd_dom"/>
</dbReference>
<gene>
    <name evidence="4" type="ordered locus">Lbys_0831</name>
</gene>
<evidence type="ECO:0000313" key="5">
    <source>
        <dbReference type="Proteomes" id="UP000007435"/>
    </source>
</evidence>
<reference evidence="4 5" key="2">
    <citation type="journal article" date="2011" name="Stand. Genomic Sci.">
        <title>Complete genome sequence of Leadbetterella byssophila type strain (4M15).</title>
        <authorList>
            <person name="Abt B."/>
            <person name="Teshima H."/>
            <person name="Lucas S."/>
            <person name="Lapidus A."/>
            <person name="Del Rio T.G."/>
            <person name="Nolan M."/>
            <person name="Tice H."/>
            <person name="Cheng J.F."/>
            <person name="Pitluck S."/>
            <person name="Liolios K."/>
            <person name="Pagani I."/>
            <person name="Ivanova N."/>
            <person name="Mavromatis K."/>
            <person name="Pati A."/>
            <person name="Tapia R."/>
            <person name="Han C."/>
            <person name="Goodwin L."/>
            <person name="Chen A."/>
            <person name="Palaniappan K."/>
            <person name="Land M."/>
            <person name="Hauser L."/>
            <person name="Chang Y.J."/>
            <person name="Jeffries C.D."/>
            <person name="Rohde M."/>
            <person name="Goker M."/>
            <person name="Tindall B.J."/>
            <person name="Detter J.C."/>
            <person name="Woyke T."/>
            <person name="Bristow J."/>
            <person name="Eisen J.A."/>
            <person name="Markowitz V."/>
            <person name="Hugenholtz P."/>
            <person name="Klenk H.P."/>
            <person name="Kyrpides N.C."/>
        </authorList>
    </citation>
    <scope>NUCLEOTIDE SEQUENCE [LARGE SCALE GENOMIC DNA]</scope>
    <source>
        <strain evidence="5">DSM 17132 / JCM 16389 / KACC 11308 / NBRC 106382 / 4M15</strain>
    </source>
</reference>
<dbReference type="AlphaFoldDB" id="E4RQL3"/>
<reference key="1">
    <citation type="submission" date="2010-11" db="EMBL/GenBank/DDBJ databases">
        <title>The complete genome of Leadbetterella byssophila DSM 17132.</title>
        <authorList>
            <consortium name="US DOE Joint Genome Institute (JGI-PGF)"/>
            <person name="Lucas S."/>
            <person name="Copeland A."/>
            <person name="Lapidus A."/>
            <person name="Glavina del Rio T."/>
            <person name="Dalin E."/>
            <person name="Tice H."/>
            <person name="Bruce D."/>
            <person name="Goodwin L."/>
            <person name="Pitluck S."/>
            <person name="Kyrpides N."/>
            <person name="Mavromatis K."/>
            <person name="Ivanova N."/>
            <person name="Teshima H."/>
            <person name="Brettin T."/>
            <person name="Detter J.C."/>
            <person name="Han C."/>
            <person name="Tapia R."/>
            <person name="Land M."/>
            <person name="Hauser L."/>
            <person name="Markowitz V."/>
            <person name="Cheng J.-F."/>
            <person name="Hugenholtz P."/>
            <person name="Woyke T."/>
            <person name="Wu D."/>
            <person name="Tindall B."/>
            <person name="Pomrenke H.G."/>
            <person name="Brambilla E."/>
            <person name="Klenk H.-P."/>
            <person name="Eisen J.A."/>
        </authorList>
    </citation>
    <scope>NUCLEOTIDE SEQUENCE [LARGE SCALE GENOMIC DNA]</scope>
    <source>
        <strain>DSM 17132</strain>
    </source>
</reference>
<organism evidence="4 5">
    <name type="scientific">Leadbetterella byssophila (strain DSM 17132 / JCM 16389 / KACC 11308 / NBRC 106382 / 4M15)</name>
    <dbReference type="NCBI Taxonomy" id="649349"/>
    <lineage>
        <taxon>Bacteria</taxon>
        <taxon>Pseudomonadati</taxon>
        <taxon>Bacteroidota</taxon>
        <taxon>Cytophagia</taxon>
        <taxon>Cytophagales</taxon>
        <taxon>Leadbetterellaceae</taxon>
        <taxon>Leadbetterella</taxon>
    </lineage>
</organism>
<feature type="domain" description="Response regulatory" evidence="2">
    <location>
        <begin position="4"/>
        <end position="115"/>
    </location>
</feature>
<dbReference type="GO" id="GO:0000156">
    <property type="term" value="F:phosphorelay response regulator activity"/>
    <property type="evidence" value="ECO:0007669"/>
    <property type="project" value="InterPro"/>
</dbReference>
<dbReference type="PROSITE" id="PS50110">
    <property type="entry name" value="RESPONSE_REGULATORY"/>
    <property type="match status" value="1"/>
</dbReference>
<dbReference type="SMART" id="SM00448">
    <property type="entry name" value="REC"/>
    <property type="match status" value="1"/>
</dbReference>
<name>E4RQL3_LEAB4</name>
<dbReference type="Pfam" id="PF04397">
    <property type="entry name" value="LytTR"/>
    <property type="match status" value="1"/>
</dbReference>
<dbReference type="PANTHER" id="PTHR37299:SF1">
    <property type="entry name" value="STAGE 0 SPORULATION PROTEIN A HOMOLOG"/>
    <property type="match status" value="1"/>
</dbReference>
<dbReference type="KEGG" id="lby:Lbys_0831"/>
<dbReference type="EMBL" id="CP002305">
    <property type="protein sequence ID" value="ADQ16579.1"/>
    <property type="molecule type" value="Genomic_DNA"/>
</dbReference>
<evidence type="ECO:0000313" key="4">
    <source>
        <dbReference type="EMBL" id="ADQ16579.1"/>
    </source>
</evidence>
<dbReference type="Pfam" id="PF00072">
    <property type="entry name" value="Response_reg"/>
    <property type="match status" value="1"/>
</dbReference>
<accession>E4RQL3</accession>
<dbReference type="Proteomes" id="UP000007435">
    <property type="component" value="Chromosome"/>
</dbReference>
<evidence type="ECO:0000259" key="3">
    <source>
        <dbReference type="PROSITE" id="PS50930"/>
    </source>
</evidence>
<dbReference type="PANTHER" id="PTHR37299">
    <property type="entry name" value="TRANSCRIPTIONAL REGULATOR-RELATED"/>
    <property type="match status" value="1"/>
</dbReference>
<feature type="domain" description="HTH LytTR-type" evidence="3">
    <location>
        <begin position="125"/>
        <end position="226"/>
    </location>
</feature>
<sequence>MNIEAIAIDDEPKALEVIQLLSEKVPFLTLKATFTDAFKAIPYLQQHHVDLLFLDIKMPDISGLEFLHSLPNKPKVIFTTAYSEYAVEAFDLDAVDYIMKPFSLARFSKACTKVLDSISGPPKYIFLKTGLEEEKVAYDDIHYVVSQGNYMEYHLTEGKKVVRQTLLDALQVLPNQSFYRIHRSYIISLEKIQKVSRTSVWVKGNEIPIGASFEDIFAEIREKLIKRP</sequence>
<dbReference type="RefSeq" id="WP_013407630.1">
    <property type="nucleotide sequence ID" value="NC_014655.1"/>
</dbReference>
<dbReference type="OrthoDB" id="1646880at2"/>
<protein>
    <submittedName>
        <fullName evidence="4">Two component transcriptional regulator, LytTR family</fullName>
    </submittedName>
</protein>
<dbReference type="HOGENOM" id="CLU_000445_14_1_10"/>
<dbReference type="InterPro" id="IPR001789">
    <property type="entry name" value="Sig_transdc_resp-reg_receiver"/>
</dbReference>
<dbReference type="GO" id="GO:0003677">
    <property type="term" value="F:DNA binding"/>
    <property type="evidence" value="ECO:0007669"/>
    <property type="project" value="InterPro"/>
</dbReference>
<evidence type="ECO:0000256" key="1">
    <source>
        <dbReference type="PROSITE-ProRule" id="PRU00169"/>
    </source>
</evidence>
<dbReference type="Gene3D" id="3.40.50.2300">
    <property type="match status" value="1"/>
</dbReference>
<dbReference type="InterPro" id="IPR011006">
    <property type="entry name" value="CheY-like_superfamily"/>
</dbReference>
<keyword evidence="1" id="KW-0597">Phosphoprotein</keyword>
<dbReference type="SUPFAM" id="SSF52172">
    <property type="entry name" value="CheY-like"/>
    <property type="match status" value="1"/>
</dbReference>
<feature type="modified residue" description="4-aspartylphosphate" evidence="1">
    <location>
        <position position="55"/>
    </location>
</feature>
<evidence type="ECO:0000259" key="2">
    <source>
        <dbReference type="PROSITE" id="PS50110"/>
    </source>
</evidence>
<dbReference type="Gene3D" id="2.40.50.1020">
    <property type="entry name" value="LytTr DNA-binding domain"/>
    <property type="match status" value="1"/>
</dbReference>
<proteinExistence type="predicted"/>
<dbReference type="eggNOG" id="COG3279">
    <property type="taxonomic scope" value="Bacteria"/>
</dbReference>
<dbReference type="InterPro" id="IPR046947">
    <property type="entry name" value="LytR-like"/>
</dbReference>
<dbReference type="STRING" id="649349.Lbys_0831"/>
<dbReference type="SMART" id="SM00850">
    <property type="entry name" value="LytTR"/>
    <property type="match status" value="1"/>
</dbReference>
<keyword evidence="5" id="KW-1185">Reference proteome</keyword>